<feature type="chain" id="PRO_5005321344" description="Integumentary mucin C.1-like" evidence="2">
    <location>
        <begin position="18"/>
        <end position="228"/>
    </location>
</feature>
<dbReference type="AlphaFoldDB" id="A0A0J9RAE1"/>
<evidence type="ECO:0000256" key="1">
    <source>
        <dbReference type="SAM" id="MobiDB-lite"/>
    </source>
</evidence>
<evidence type="ECO:0000313" key="4">
    <source>
        <dbReference type="Proteomes" id="UP000035880"/>
    </source>
</evidence>
<evidence type="ECO:0008006" key="5">
    <source>
        <dbReference type="Google" id="ProtNLM"/>
    </source>
</evidence>
<feature type="region of interest" description="Disordered" evidence="1">
    <location>
        <begin position="21"/>
        <end position="134"/>
    </location>
</feature>
<organism evidence="3 4">
    <name type="scientific">Drosophila simulans</name>
    <name type="common">Fruit fly</name>
    <dbReference type="NCBI Taxonomy" id="7240"/>
    <lineage>
        <taxon>Eukaryota</taxon>
        <taxon>Metazoa</taxon>
        <taxon>Ecdysozoa</taxon>
        <taxon>Arthropoda</taxon>
        <taxon>Hexapoda</taxon>
        <taxon>Insecta</taxon>
        <taxon>Pterygota</taxon>
        <taxon>Neoptera</taxon>
        <taxon>Endopterygota</taxon>
        <taxon>Diptera</taxon>
        <taxon>Brachycera</taxon>
        <taxon>Muscomorpha</taxon>
        <taxon>Ephydroidea</taxon>
        <taxon>Drosophilidae</taxon>
        <taxon>Drosophila</taxon>
        <taxon>Sophophora</taxon>
    </lineage>
</organism>
<accession>A0A0J9RAE1</accession>
<reference evidence="3 4" key="1">
    <citation type="journal article" date="2013" name="Genome Res.">
        <title>A second-generation assembly of the Drosophila simulans genome provides new insights into patterns of lineage-specific divergence.</title>
        <authorList>
            <person name="Hu T.T."/>
            <person name="Eisen M.B."/>
            <person name="Thornton K.R."/>
            <person name="Andolfatto P."/>
        </authorList>
    </citation>
    <scope>NUCLEOTIDE SEQUENCE [LARGE SCALE GENOMIC DNA]</scope>
    <source>
        <strain evidence="4">w501</strain>
    </source>
</reference>
<gene>
    <name evidence="3" type="primary">Dsim\GD29416</name>
    <name evidence="3" type="ORF">Dsimw501_GD29416</name>
</gene>
<dbReference type="EMBL" id="CM002911">
    <property type="protein sequence ID" value="KMY93001.1"/>
    <property type="molecule type" value="Genomic_DNA"/>
</dbReference>
<feature type="compositionally biased region" description="Low complexity" evidence="1">
    <location>
        <begin position="33"/>
        <end position="126"/>
    </location>
</feature>
<dbReference type="KEGG" id="dsi:Dsimw501_GD29416"/>
<name>A0A0J9RAE1_DROSI</name>
<keyword evidence="2" id="KW-0732">Signal</keyword>
<dbReference type="Proteomes" id="UP000035880">
    <property type="component" value="Chromosome 2R"/>
</dbReference>
<proteinExistence type="predicted"/>
<feature type="signal peptide" evidence="2">
    <location>
        <begin position="1"/>
        <end position="17"/>
    </location>
</feature>
<dbReference type="OrthoDB" id="7872178at2759"/>
<evidence type="ECO:0000313" key="3">
    <source>
        <dbReference type="EMBL" id="KMY93001.1"/>
    </source>
</evidence>
<dbReference type="Bgee" id="FBgn0270706">
    <property type="expression patterns" value="Expressed in male reproductive system and 2 other cell types or tissues"/>
</dbReference>
<sequence>MRSAIICVFFIATATWAQDTKPEVPIYPPPPSIATTTTEAPVTTTLTEEPTTESLTTTTTETTSTSSTTEPATTTTTEIYTTSTTEPSTTTLTTKNIPSTTTSITTTTAVEPSTTTTTESTTASTTQGDPIYPTYGPPYVRPSTSGIPSYSPTNPWTWNNGNPAVKCYLRNQQEYRSDCYGVGWRPMTICYRCCYYDHNRIAGCSKVHRGRCSWYDYARWISPNIYVY</sequence>
<protein>
    <recommendedName>
        <fullName evidence="5">Integumentary mucin C.1-like</fullName>
    </recommendedName>
</protein>
<evidence type="ECO:0000256" key="2">
    <source>
        <dbReference type="SAM" id="SignalP"/>
    </source>
</evidence>